<dbReference type="Pfam" id="PF14269">
    <property type="entry name" value="Arylsulfotran_2"/>
    <property type="match status" value="1"/>
</dbReference>
<dbReference type="InterPro" id="IPR011044">
    <property type="entry name" value="Quino_amine_DH_bsu"/>
</dbReference>
<evidence type="ECO:0000313" key="5">
    <source>
        <dbReference type="Proteomes" id="UP000041254"/>
    </source>
</evidence>
<accession>A0A0G4FQS9</accession>
<proteinExistence type="predicted"/>
<dbReference type="EMBL" id="CDMY01000484">
    <property type="protein sequence ID" value="CEM16813.1"/>
    <property type="molecule type" value="Genomic_DNA"/>
</dbReference>
<gene>
    <name evidence="4" type="ORF">Vbra_1740</name>
</gene>
<feature type="region of interest" description="Disordered" evidence="2">
    <location>
        <begin position="1"/>
        <end position="21"/>
    </location>
</feature>
<evidence type="ECO:0000256" key="2">
    <source>
        <dbReference type="SAM" id="MobiDB-lite"/>
    </source>
</evidence>
<dbReference type="PANTHER" id="PTHR35340">
    <property type="entry name" value="PQQ ENZYME REPEAT PROTEIN-RELATED"/>
    <property type="match status" value="1"/>
</dbReference>
<keyword evidence="5" id="KW-1185">Reference proteome</keyword>
<dbReference type="Proteomes" id="UP000041254">
    <property type="component" value="Unassembled WGS sequence"/>
</dbReference>
<organism evidence="4 5">
    <name type="scientific">Vitrella brassicaformis (strain CCMP3155)</name>
    <dbReference type="NCBI Taxonomy" id="1169540"/>
    <lineage>
        <taxon>Eukaryota</taxon>
        <taxon>Sar</taxon>
        <taxon>Alveolata</taxon>
        <taxon>Colpodellida</taxon>
        <taxon>Vitrellaceae</taxon>
        <taxon>Vitrella</taxon>
    </lineage>
</organism>
<evidence type="ECO:0000313" key="4">
    <source>
        <dbReference type="EMBL" id="CEM16813.1"/>
    </source>
</evidence>
<dbReference type="InterPro" id="IPR032812">
    <property type="entry name" value="SbsA_Ig"/>
</dbReference>
<dbReference type="PANTHER" id="PTHR35340:SF5">
    <property type="entry name" value="ASST-DOMAIN-CONTAINING PROTEIN"/>
    <property type="match status" value="1"/>
</dbReference>
<dbReference type="VEuPathDB" id="CryptoDB:Vbra_1740"/>
<keyword evidence="1" id="KW-0732">Signal</keyword>
<protein>
    <recommendedName>
        <fullName evidence="3">SbsA Ig-like domain-containing protein</fullName>
    </recommendedName>
</protein>
<feature type="domain" description="SbsA Ig-like" evidence="3">
    <location>
        <begin position="37"/>
        <end position="132"/>
    </location>
</feature>
<dbReference type="STRING" id="1169540.A0A0G4FQS9"/>
<evidence type="ECO:0000256" key="1">
    <source>
        <dbReference type="ARBA" id="ARBA00022729"/>
    </source>
</evidence>
<dbReference type="SUPFAM" id="SSF50969">
    <property type="entry name" value="YVTN repeat-like/Quinoprotein amine dehydrogenase"/>
    <property type="match status" value="1"/>
</dbReference>
<dbReference type="InParanoid" id="A0A0G4FQS9"/>
<dbReference type="Pfam" id="PF13205">
    <property type="entry name" value="Big_5"/>
    <property type="match status" value="1"/>
</dbReference>
<name>A0A0G4FQS9_VITBC</name>
<dbReference type="InterPro" id="IPR053143">
    <property type="entry name" value="Arylsulfate_ST"/>
</dbReference>
<evidence type="ECO:0000259" key="3">
    <source>
        <dbReference type="Pfam" id="PF13205"/>
    </source>
</evidence>
<dbReference type="OrthoDB" id="5427350at2759"/>
<dbReference type="InterPro" id="IPR039535">
    <property type="entry name" value="ASST-like"/>
</dbReference>
<dbReference type="PhylomeDB" id="A0A0G4FQS9"/>
<sequence length="669" mass="75712">MGINPTAGPPKAGDEEDLNIPEPSMNLETLRKETPFTYSHPLPNAVLVSPYTTVAFRTKEKVDKDSIKDKIAVQGDVSGDHDGGTRLLRDNRTVYFTPKVAFMPGERVFVKVEAGIKTTDGNSLPAADWSFTMSWNKMDTYSVGKARRPANATDDASSDETLDIFRKVQDINWLLGIPDLTPDERSGTEVDGSACDESKERELGAPYYIPSCSYRTLPKRYPRSKVTPEGDLGRLSPGYIFTSVPAQVIMTSLGDPVFFDRTSGLFRVEVTPDGQLMSSYTCTSFGEDYKQRRVFHVQHGGKKDPHDCRLTRNGNALLIIYDVQLLDVEKFNPEATLPKAAVGAVVQEVGSTGEVILEWRSWDHLPRSLWESWFLPKEKVFDMFHLNALEEARDGNILLSMRRTSQIVKVDRDTGEVMWRLGGKAGNFRIVNDPKGQFLGQHDVRDLGENRISVFDNQHIYIKSNDYTSHDEMDRSRGAEYDLLFNRHGRPKEARLVNEYHIGITAGALGSYRRMHNGNGVYCLGVSLEKGKLVNNPFYIETDPDGNLLTKMEWTRFHFTGRSVKSQWIGEPDWDPSILLDSNNLTKTLRLHFSWNGATEVKKWRILMGENENKTHLTDVLVEIEKTQFEHWVDVIEGAKKCQYFQAVAIDKKGEEMRRSPIVQTKPCS</sequence>
<reference evidence="4 5" key="1">
    <citation type="submission" date="2014-11" db="EMBL/GenBank/DDBJ databases">
        <authorList>
            <person name="Zhu J."/>
            <person name="Qi W."/>
            <person name="Song R."/>
        </authorList>
    </citation>
    <scope>NUCLEOTIDE SEQUENCE [LARGE SCALE GENOMIC DNA]</scope>
</reference>
<dbReference type="AlphaFoldDB" id="A0A0G4FQS9"/>